<keyword evidence="3 6" id="KW-0812">Transmembrane</keyword>
<reference evidence="8 9" key="1">
    <citation type="submission" date="2022-10" db="EMBL/GenBank/DDBJ databases">
        <title>Chitinophaga nivalis PC15 sp. nov., isolated from Pyeongchang county, South Korea.</title>
        <authorList>
            <person name="Trinh H.N."/>
        </authorList>
    </citation>
    <scope>NUCLEOTIDE SEQUENCE [LARGE SCALE GENOMIC DNA]</scope>
    <source>
        <strain evidence="8 9">PC14</strain>
    </source>
</reference>
<evidence type="ECO:0000259" key="7">
    <source>
        <dbReference type="Pfam" id="PF00892"/>
    </source>
</evidence>
<evidence type="ECO:0000256" key="6">
    <source>
        <dbReference type="SAM" id="Phobius"/>
    </source>
</evidence>
<feature type="transmembrane region" description="Helical" evidence="6">
    <location>
        <begin position="162"/>
        <end position="188"/>
    </location>
</feature>
<dbReference type="Pfam" id="PF00892">
    <property type="entry name" value="EamA"/>
    <property type="match status" value="2"/>
</dbReference>
<gene>
    <name evidence="8" type="ORF">OL497_31025</name>
</gene>
<dbReference type="InterPro" id="IPR037185">
    <property type="entry name" value="EmrE-like"/>
</dbReference>
<feature type="transmembrane region" description="Helical" evidence="6">
    <location>
        <begin position="282"/>
        <end position="299"/>
    </location>
</feature>
<sequence>MPTKPKKSFYWGFTMVLLSAVCFSMKAIFIKLIYRAAPVDAITVLALRMLFALPFYVLTALVLWRQEGNQQLSGRQWLTIGILGVLGYYLSGILDFMGLQYITAGMERLILFLYPTFALLMSAMFFGKRITTIQWQALLLAYIGIVIAFVGDIGHLNTGAHLVLGCLLVAGCAVAYAFYMVGGAEIILQVGAMKFTAYALIFSTLGVFTHYLLQYGFQPRHFSSYTISMSVCLAVISTVLPTFLLSAGMKYVGAGNAAIIGIVGPVATILLAMFFLQESVSWPQLLGTVLVLAGVWLIGKKKTATERS</sequence>
<evidence type="ECO:0000256" key="2">
    <source>
        <dbReference type="ARBA" id="ARBA00022475"/>
    </source>
</evidence>
<dbReference type="PANTHER" id="PTHR42920:SF5">
    <property type="entry name" value="EAMA DOMAIN-CONTAINING PROTEIN"/>
    <property type="match status" value="1"/>
</dbReference>
<keyword evidence="4 6" id="KW-1133">Transmembrane helix</keyword>
<keyword evidence="2" id="KW-1003">Cell membrane</keyword>
<feature type="transmembrane region" description="Helical" evidence="6">
    <location>
        <begin position="109"/>
        <end position="126"/>
    </location>
</feature>
<organism evidence="8 9">
    <name type="scientific">Chitinophaga nivalis</name>
    <dbReference type="NCBI Taxonomy" id="2991709"/>
    <lineage>
        <taxon>Bacteria</taxon>
        <taxon>Pseudomonadati</taxon>
        <taxon>Bacteroidota</taxon>
        <taxon>Chitinophagia</taxon>
        <taxon>Chitinophagales</taxon>
        <taxon>Chitinophagaceae</taxon>
        <taxon>Chitinophaga</taxon>
    </lineage>
</organism>
<evidence type="ECO:0000256" key="1">
    <source>
        <dbReference type="ARBA" id="ARBA00004651"/>
    </source>
</evidence>
<feature type="transmembrane region" description="Helical" evidence="6">
    <location>
        <begin position="195"/>
        <end position="213"/>
    </location>
</feature>
<name>A0ABT3IWM0_9BACT</name>
<dbReference type="Proteomes" id="UP001207742">
    <property type="component" value="Unassembled WGS sequence"/>
</dbReference>
<keyword evidence="9" id="KW-1185">Reference proteome</keyword>
<evidence type="ECO:0000313" key="9">
    <source>
        <dbReference type="Proteomes" id="UP001207742"/>
    </source>
</evidence>
<evidence type="ECO:0000256" key="4">
    <source>
        <dbReference type="ARBA" id="ARBA00022989"/>
    </source>
</evidence>
<dbReference type="PANTHER" id="PTHR42920">
    <property type="entry name" value="OS03G0707200 PROTEIN-RELATED"/>
    <property type="match status" value="1"/>
</dbReference>
<feature type="transmembrane region" description="Helical" evidence="6">
    <location>
        <begin position="9"/>
        <end position="29"/>
    </location>
</feature>
<dbReference type="RefSeq" id="WP_264735169.1">
    <property type="nucleotide sequence ID" value="NZ_JAPDNR010000001.1"/>
</dbReference>
<keyword evidence="5 6" id="KW-0472">Membrane</keyword>
<dbReference type="EMBL" id="JAPDNS010000002">
    <property type="protein sequence ID" value="MCW3488367.1"/>
    <property type="molecule type" value="Genomic_DNA"/>
</dbReference>
<feature type="transmembrane region" description="Helical" evidence="6">
    <location>
        <begin position="76"/>
        <end position="97"/>
    </location>
</feature>
<feature type="transmembrane region" description="Helical" evidence="6">
    <location>
        <begin position="257"/>
        <end position="276"/>
    </location>
</feature>
<evidence type="ECO:0000313" key="8">
    <source>
        <dbReference type="EMBL" id="MCW3488367.1"/>
    </source>
</evidence>
<accession>A0ABT3IWM0</accession>
<feature type="transmembrane region" description="Helical" evidence="6">
    <location>
        <begin position="225"/>
        <end position="245"/>
    </location>
</feature>
<feature type="transmembrane region" description="Helical" evidence="6">
    <location>
        <begin position="138"/>
        <end position="156"/>
    </location>
</feature>
<dbReference type="SUPFAM" id="SSF103481">
    <property type="entry name" value="Multidrug resistance efflux transporter EmrE"/>
    <property type="match status" value="2"/>
</dbReference>
<feature type="domain" description="EamA" evidence="7">
    <location>
        <begin position="164"/>
        <end position="298"/>
    </location>
</feature>
<comment type="subcellular location">
    <subcellularLocation>
        <location evidence="1">Cell membrane</location>
        <topology evidence="1">Multi-pass membrane protein</topology>
    </subcellularLocation>
</comment>
<dbReference type="InterPro" id="IPR051258">
    <property type="entry name" value="Diverse_Substrate_Transporter"/>
</dbReference>
<comment type="caution">
    <text evidence="8">The sequence shown here is derived from an EMBL/GenBank/DDBJ whole genome shotgun (WGS) entry which is preliminary data.</text>
</comment>
<feature type="domain" description="EamA" evidence="7">
    <location>
        <begin position="11"/>
        <end position="149"/>
    </location>
</feature>
<dbReference type="InterPro" id="IPR000620">
    <property type="entry name" value="EamA_dom"/>
</dbReference>
<feature type="transmembrane region" description="Helical" evidence="6">
    <location>
        <begin position="41"/>
        <end position="64"/>
    </location>
</feature>
<proteinExistence type="predicted"/>
<evidence type="ECO:0000256" key="3">
    <source>
        <dbReference type="ARBA" id="ARBA00022692"/>
    </source>
</evidence>
<protein>
    <submittedName>
        <fullName evidence="8">EamA family transporter</fullName>
    </submittedName>
</protein>
<evidence type="ECO:0000256" key="5">
    <source>
        <dbReference type="ARBA" id="ARBA00023136"/>
    </source>
</evidence>
<dbReference type="Gene3D" id="1.10.3730.20">
    <property type="match status" value="1"/>
</dbReference>